<dbReference type="InterPro" id="IPR052178">
    <property type="entry name" value="Sec_Metab_Biosynth_SDR"/>
</dbReference>
<evidence type="ECO:0000313" key="4">
    <source>
        <dbReference type="EMBL" id="KIM93613.1"/>
    </source>
</evidence>
<name>A0A0C3C418_OIDMZ</name>
<evidence type="ECO:0000256" key="1">
    <source>
        <dbReference type="ARBA" id="ARBA00006484"/>
    </source>
</evidence>
<reference evidence="4 5" key="1">
    <citation type="submission" date="2014-04" db="EMBL/GenBank/DDBJ databases">
        <authorList>
            <consortium name="DOE Joint Genome Institute"/>
            <person name="Kuo A."/>
            <person name="Martino E."/>
            <person name="Perotto S."/>
            <person name="Kohler A."/>
            <person name="Nagy L.G."/>
            <person name="Floudas D."/>
            <person name="Copeland A."/>
            <person name="Barry K.W."/>
            <person name="Cichocki N."/>
            <person name="Veneault-Fourrey C."/>
            <person name="LaButti K."/>
            <person name="Lindquist E.A."/>
            <person name="Lipzen A."/>
            <person name="Lundell T."/>
            <person name="Morin E."/>
            <person name="Murat C."/>
            <person name="Sun H."/>
            <person name="Tunlid A."/>
            <person name="Henrissat B."/>
            <person name="Grigoriev I.V."/>
            <person name="Hibbett D.S."/>
            <person name="Martin F."/>
            <person name="Nordberg H.P."/>
            <person name="Cantor M.N."/>
            <person name="Hua S.X."/>
        </authorList>
    </citation>
    <scope>NUCLEOTIDE SEQUENCE [LARGE SCALE GENOMIC DNA]</scope>
    <source>
        <strain evidence="4 5">Zn</strain>
    </source>
</reference>
<dbReference type="GO" id="GO:0016491">
    <property type="term" value="F:oxidoreductase activity"/>
    <property type="evidence" value="ECO:0007669"/>
    <property type="project" value="UniProtKB-KW"/>
</dbReference>
<dbReference type="STRING" id="913774.A0A0C3C418"/>
<dbReference type="InParanoid" id="A0A0C3C418"/>
<comment type="similarity">
    <text evidence="1">Belongs to the short-chain dehydrogenases/reductases (SDR) family.</text>
</comment>
<dbReference type="PANTHER" id="PTHR43618:SF18">
    <property type="entry name" value="SHORT CHAIN DEHYDROGENASE_REDUCTASE FAMILY (AFU_ORTHOLOGUE AFUA_5G12480)"/>
    <property type="match status" value="1"/>
</dbReference>
<dbReference type="OrthoDB" id="2898618at2759"/>
<dbReference type="Pfam" id="PF00106">
    <property type="entry name" value="adh_short"/>
    <property type="match status" value="1"/>
</dbReference>
<gene>
    <name evidence="4" type="ORF">OIDMADRAFT_61540</name>
</gene>
<sequence>MAHLESSNLFSVKGLVAVITGGGSGIGQMMAHALDANGASKVFIIGRREQKLKDTAASAVNGSIIPVIGDISSKESLQAAYNQIAMQTKYIDLLIANSGTVGPRGMNISKPGGSPATLQELREHLWKTPMEEFSQVSHVNVTGTFYTIVAFLPLLEAANQQRPHPTPGVLSPPRPQVIVISSVAGFLRVGMTGYAYHISKAGVNMLIKMVSTMLTRHHIRVNGIAPGPYYSELSASIYERLGVVGQGVTDGSFPPENFPLTRSGGEEDIAGLIIWMAGAAGGYLNGSIVVTDGGRAGTVPSTY</sequence>
<dbReference type="HOGENOM" id="CLU_010194_12_1_1"/>
<dbReference type="Proteomes" id="UP000054321">
    <property type="component" value="Unassembled WGS sequence"/>
</dbReference>
<keyword evidence="3" id="KW-0560">Oxidoreductase</keyword>
<dbReference type="EMBL" id="KN832894">
    <property type="protein sequence ID" value="KIM93613.1"/>
    <property type="molecule type" value="Genomic_DNA"/>
</dbReference>
<protein>
    <recommendedName>
        <fullName evidence="6">Ketoreductase (KR) domain-containing protein</fullName>
    </recommendedName>
</protein>
<dbReference type="PANTHER" id="PTHR43618">
    <property type="entry name" value="7-ALPHA-HYDROXYSTEROID DEHYDROGENASE"/>
    <property type="match status" value="1"/>
</dbReference>
<dbReference type="Gene3D" id="3.40.50.720">
    <property type="entry name" value="NAD(P)-binding Rossmann-like Domain"/>
    <property type="match status" value="1"/>
</dbReference>
<dbReference type="SUPFAM" id="SSF51735">
    <property type="entry name" value="NAD(P)-binding Rossmann-fold domains"/>
    <property type="match status" value="1"/>
</dbReference>
<evidence type="ECO:0008006" key="6">
    <source>
        <dbReference type="Google" id="ProtNLM"/>
    </source>
</evidence>
<reference evidence="5" key="2">
    <citation type="submission" date="2015-01" db="EMBL/GenBank/DDBJ databases">
        <title>Evolutionary Origins and Diversification of the Mycorrhizal Mutualists.</title>
        <authorList>
            <consortium name="DOE Joint Genome Institute"/>
            <consortium name="Mycorrhizal Genomics Consortium"/>
            <person name="Kohler A."/>
            <person name="Kuo A."/>
            <person name="Nagy L.G."/>
            <person name="Floudas D."/>
            <person name="Copeland A."/>
            <person name="Barry K.W."/>
            <person name="Cichocki N."/>
            <person name="Veneault-Fourrey C."/>
            <person name="LaButti K."/>
            <person name="Lindquist E.A."/>
            <person name="Lipzen A."/>
            <person name="Lundell T."/>
            <person name="Morin E."/>
            <person name="Murat C."/>
            <person name="Riley R."/>
            <person name="Ohm R."/>
            <person name="Sun H."/>
            <person name="Tunlid A."/>
            <person name="Henrissat B."/>
            <person name="Grigoriev I.V."/>
            <person name="Hibbett D.S."/>
            <person name="Martin F."/>
        </authorList>
    </citation>
    <scope>NUCLEOTIDE SEQUENCE [LARGE SCALE GENOMIC DNA]</scope>
    <source>
        <strain evidence="5">Zn</strain>
    </source>
</reference>
<dbReference type="PRINTS" id="PR00081">
    <property type="entry name" value="GDHRDH"/>
</dbReference>
<evidence type="ECO:0000256" key="2">
    <source>
        <dbReference type="ARBA" id="ARBA00022857"/>
    </source>
</evidence>
<proteinExistence type="inferred from homology"/>
<dbReference type="AlphaFoldDB" id="A0A0C3C418"/>
<evidence type="ECO:0000256" key="3">
    <source>
        <dbReference type="ARBA" id="ARBA00023002"/>
    </source>
</evidence>
<evidence type="ECO:0000313" key="5">
    <source>
        <dbReference type="Proteomes" id="UP000054321"/>
    </source>
</evidence>
<keyword evidence="5" id="KW-1185">Reference proteome</keyword>
<dbReference type="InterPro" id="IPR002347">
    <property type="entry name" value="SDR_fam"/>
</dbReference>
<accession>A0A0C3C418</accession>
<keyword evidence="2" id="KW-0521">NADP</keyword>
<dbReference type="InterPro" id="IPR036291">
    <property type="entry name" value="NAD(P)-bd_dom_sf"/>
</dbReference>
<organism evidence="4 5">
    <name type="scientific">Oidiodendron maius (strain Zn)</name>
    <dbReference type="NCBI Taxonomy" id="913774"/>
    <lineage>
        <taxon>Eukaryota</taxon>
        <taxon>Fungi</taxon>
        <taxon>Dikarya</taxon>
        <taxon>Ascomycota</taxon>
        <taxon>Pezizomycotina</taxon>
        <taxon>Leotiomycetes</taxon>
        <taxon>Leotiomycetes incertae sedis</taxon>
        <taxon>Myxotrichaceae</taxon>
        <taxon>Oidiodendron</taxon>
    </lineage>
</organism>